<dbReference type="InterPro" id="IPR001762">
    <property type="entry name" value="Disintegrin_dom"/>
</dbReference>
<keyword evidence="10" id="KW-1185">Reference proteome</keyword>
<feature type="binding site" evidence="5">
    <location>
        <position position="466"/>
    </location>
    <ligand>
        <name>Zn(2+)</name>
        <dbReference type="ChEBI" id="CHEBI:29105"/>
        <note>catalytic</note>
    </ligand>
</feature>
<feature type="binding site" evidence="5">
    <location>
        <position position="456"/>
    </location>
    <ligand>
        <name>Zn(2+)</name>
        <dbReference type="ChEBI" id="CHEBI:29105"/>
        <note>catalytic</note>
    </ligand>
</feature>
<comment type="caution">
    <text evidence="5">Lacks conserved residue(s) required for the propagation of feature annotation.</text>
</comment>
<dbReference type="Proteomes" id="UP001066276">
    <property type="component" value="Chromosome 12"/>
</dbReference>
<keyword evidence="6" id="KW-1133">Transmembrane helix</keyword>
<dbReference type="Gene3D" id="3.40.390.10">
    <property type="entry name" value="Collagenase (Catalytic Domain)"/>
    <property type="match status" value="1"/>
</dbReference>
<reference evidence="9" key="1">
    <citation type="journal article" date="2022" name="bioRxiv">
        <title>Sequencing and chromosome-scale assembly of the giantPleurodeles waltlgenome.</title>
        <authorList>
            <person name="Brown T."/>
            <person name="Elewa A."/>
            <person name="Iarovenko S."/>
            <person name="Subramanian E."/>
            <person name="Araus A.J."/>
            <person name="Petzold A."/>
            <person name="Susuki M."/>
            <person name="Suzuki K.-i.T."/>
            <person name="Hayashi T."/>
            <person name="Toyoda A."/>
            <person name="Oliveira C."/>
            <person name="Osipova E."/>
            <person name="Leigh N.D."/>
            <person name="Simon A."/>
            <person name="Yun M.H."/>
        </authorList>
    </citation>
    <scope>NUCLEOTIDE SEQUENCE</scope>
    <source>
        <strain evidence="9">20211129_DDA</strain>
        <tissue evidence="9">Liver</tissue>
    </source>
</reference>
<dbReference type="EC" id="3.4.24.81" evidence="2"/>
<feature type="transmembrane region" description="Helical" evidence="6">
    <location>
        <begin position="742"/>
        <end position="763"/>
    </location>
</feature>
<evidence type="ECO:0000256" key="1">
    <source>
        <dbReference type="ARBA" id="ARBA00001809"/>
    </source>
</evidence>
<dbReference type="PANTHER" id="PTHR45702">
    <property type="entry name" value="ADAM10/ADAM17 METALLOPEPTIDASE FAMILY MEMBER"/>
    <property type="match status" value="1"/>
</dbReference>
<keyword evidence="5" id="KW-0862">Zinc</keyword>
<feature type="active site" evidence="5">
    <location>
        <position position="457"/>
    </location>
</feature>
<keyword evidence="4" id="KW-1015">Disulfide bond</keyword>
<dbReference type="InterPro" id="IPR051489">
    <property type="entry name" value="ADAM_Metalloproteinase"/>
</dbReference>
<dbReference type="PANTHER" id="PTHR45702:SF1">
    <property type="entry name" value="DISINTEGRIN AND METALLOPROTEINASE DOMAIN-CONTAINING PROTEIN 10 ISOFORM X1"/>
    <property type="match status" value="1"/>
</dbReference>
<dbReference type="EMBL" id="JANPWB010000016">
    <property type="protein sequence ID" value="KAJ1084843.1"/>
    <property type="molecule type" value="Genomic_DNA"/>
</dbReference>
<dbReference type="SUPFAM" id="SSF57552">
    <property type="entry name" value="Blood coagulation inhibitor (disintegrin)"/>
    <property type="match status" value="1"/>
</dbReference>
<feature type="domain" description="Disintegrin" evidence="7">
    <location>
        <begin position="526"/>
        <end position="618"/>
    </location>
</feature>
<evidence type="ECO:0000259" key="7">
    <source>
        <dbReference type="PROSITE" id="PS50214"/>
    </source>
</evidence>
<feature type="binding site" evidence="5">
    <location>
        <position position="460"/>
    </location>
    <ligand>
        <name>Zn(2+)</name>
        <dbReference type="ChEBI" id="CHEBI:29105"/>
        <note>catalytic</note>
    </ligand>
</feature>
<dbReference type="SMART" id="SM00050">
    <property type="entry name" value="DISIN"/>
    <property type="match status" value="1"/>
</dbReference>
<dbReference type="Pfam" id="PF21299">
    <property type="entry name" value="ADAM10_Cys-rich"/>
    <property type="match status" value="1"/>
</dbReference>
<dbReference type="InterPro" id="IPR024079">
    <property type="entry name" value="MetalloPept_cat_dom_sf"/>
</dbReference>
<dbReference type="GO" id="GO:0007219">
    <property type="term" value="P:Notch signaling pathway"/>
    <property type="evidence" value="ECO:0007669"/>
    <property type="project" value="TreeGrafter"/>
</dbReference>
<dbReference type="Pfam" id="PF13688">
    <property type="entry name" value="Reprolysin_5"/>
    <property type="match status" value="1"/>
</dbReference>
<feature type="domain" description="Peptidase M12B" evidence="8">
    <location>
        <begin position="295"/>
        <end position="525"/>
    </location>
</feature>
<dbReference type="InterPro" id="IPR001590">
    <property type="entry name" value="Peptidase_M12B"/>
</dbReference>
<dbReference type="InterPro" id="IPR036436">
    <property type="entry name" value="Disintegrin_dom_sf"/>
</dbReference>
<comment type="catalytic activity">
    <reaction evidence="1">
        <text>Endopeptidase of broad specificity.</text>
        <dbReference type="EC" id="3.4.24.81"/>
    </reaction>
</comment>
<keyword evidence="6" id="KW-0812">Transmembrane</keyword>
<evidence type="ECO:0000256" key="5">
    <source>
        <dbReference type="PROSITE-ProRule" id="PRU00276"/>
    </source>
</evidence>
<evidence type="ECO:0000256" key="6">
    <source>
        <dbReference type="SAM" id="Phobius"/>
    </source>
</evidence>
<dbReference type="SUPFAM" id="SSF55486">
    <property type="entry name" value="Metalloproteases ('zincins'), catalytic domain"/>
    <property type="match status" value="1"/>
</dbReference>
<evidence type="ECO:0000256" key="4">
    <source>
        <dbReference type="ARBA" id="ARBA00023157"/>
    </source>
</evidence>
<keyword evidence="5" id="KW-0479">Metal-binding</keyword>
<dbReference type="Pfam" id="PF00200">
    <property type="entry name" value="Disintegrin"/>
    <property type="match status" value="1"/>
</dbReference>
<dbReference type="GO" id="GO:0006509">
    <property type="term" value="P:membrane protein ectodomain proteolysis"/>
    <property type="evidence" value="ECO:0007669"/>
    <property type="project" value="TreeGrafter"/>
</dbReference>
<dbReference type="GO" id="GO:0046872">
    <property type="term" value="F:metal ion binding"/>
    <property type="evidence" value="ECO:0007669"/>
    <property type="project" value="UniProtKB-KW"/>
</dbReference>
<evidence type="ECO:0000313" key="9">
    <source>
        <dbReference type="EMBL" id="KAJ1084843.1"/>
    </source>
</evidence>
<dbReference type="AlphaFoldDB" id="A0AAV7L669"/>
<evidence type="ECO:0000259" key="8">
    <source>
        <dbReference type="PROSITE" id="PS50215"/>
    </source>
</evidence>
<proteinExistence type="predicted"/>
<keyword evidence="6" id="KW-0472">Membrane</keyword>
<name>A0AAV7L669_PLEWA</name>
<comment type="caution">
    <text evidence="9">The sequence shown here is derived from an EMBL/GenBank/DDBJ whole genome shotgun (WGS) entry which is preliminary data.</text>
</comment>
<evidence type="ECO:0000256" key="3">
    <source>
        <dbReference type="ARBA" id="ARBA00022685"/>
    </source>
</evidence>
<dbReference type="GO" id="GO:0004222">
    <property type="term" value="F:metalloendopeptidase activity"/>
    <property type="evidence" value="ECO:0007669"/>
    <property type="project" value="InterPro"/>
</dbReference>
<evidence type="ECO:0000313" key="10">
    <source>
        <dbReference type="Proteomes" id="UP001066276"/>
    </source>
</evidence>
<dbReference type="FunFam" id="4.10.70.10:FF:000003">
    <property type="entry name" value="Disintegrin and metalloproteinase domain-containing protein 17"/>
    <property type="match status" value="1"/>
</dbReference>
<dbReference type="PROSITE" id="PS50214">
    <property type="entry name" value="DISINTEGRIN_2"/>
    <property type="match status" value="1"/>
</dbReference>
<dbReference type="InterPro" id="IPR049038">
    <property type="entry name" value="ADAM10_Cys-rich"/>
</dbReference>
<gene>
    <name evidence="9" type="ORF">NDU88_004989</name>
</gene>
<keyword evidence="3" id="KW-0165">Cleavage on pair of basic residues</keyword>
<organism evidence="9 10">
    <name type="scientific">Pleurodeles waltl</name>
    <name type="common">Iberian ribbed newt</name>
    <dbReference type="NCBI Taxonomy" id="8319"/>
    <lineage>
        <taxon>Eukaryota</taxon>
        <taxon>Metazoa</taxon>
        <taxon>Chordata</taxon>
        <taxon>Craniata</taxon>
        <taxon>Vertebrata</taxon>
        <taxon>Euteleostomi</taxon>
        <taxon>Amphibia</taxon>
        <taxon>Batrachia</taxon>
        <taxon>Caudata</taxon>
        <taxon>Salamandroidea</taxon>
        <taxon>Salamandridae</taxon>
        <taxon>Pleurodelinae</taxon>
        <taxon>Pleurodeles</taxon>
    </lineage>
</organism>
<sequence length="862" mass="96949">MSHLGPLARTLNDNPTHALLQYKHTYVARGGVAQPGLHTRHFLPAACLHTRVEVCLSIPGRARAGARPWARNLRTPPRGIRPGAMRPLHRLLLLLTPLFADLNGGSTGFNADVSKPFLRYYEMLSYDREVLHQNHQRARRATEEHDALVPLEFYAYHRKFKMILKRDTTVFADSFEIVEKGQTSHSDISFLYSGELQDEPGSVCSGSIINGIFEGSIQTSNGTYFVEPEEGNMVCGNYTTYSYIYHENDIDYSLLENVNSSLVLKTYQKLKNLVSQMELQEETVTRTKRSVDISRTTCLLYVKADYFFSRRFGSVERVIAMIGGLLQAVNTIYEKAEFDGIKHINFKVKKLDIFTDTNPRDPTHSPLIGVEKLLELHSEWNWNSYCLSYLFTNRDYSGVIGLAWEGKVGDYGGICSKNIKFRNPLKNDASLNTGLVTVQTFGQPLLPRVIAITWAHELAHSLGAPHDGGKECEQFETSDKEGNYLMFPYAVDETQYRSNWFSPCTVSFIGKILHAKKDQCFVESDRPICGNRIVEEGEECDVGSSTSDPCCFGANDVTGSECKLRPGKSCSPSQGLCCNHQCSYIARGELCQKEGECTYESFCTGADAKCSKPPPKGNYTECHLGTKICMNGMCLYSLCSKYGLEKCDCESSSMYDKCHLCCQLPGNTKTCTSTSSSALSRYFNGVQIFLPPGSPCGDRQGYCDKFHMCRLVDADGPIARLKNSFLSFIETEDIASWMKARWWAILFIILTLAAIMAGTVFLFGRTLDSEKGAPKARRAPQPITDHVLVDRTEDEDGVFKARRAPQPITGHVLVDRTEDEDEGEMRVILRKPFIHQTESSIVYLEQEQMFFQSSYHEFESRM</sequence>
<evidence type="ECO:0000256" key="2">
    <source>
        <dbReference type="ARBA" id="ARBA00012332"/>
    </source>
</evidence>
<protein>
    <recommendedName>
        <fullName evidence="2">ADAM10 endopeptidase</fullName>
        <ecNumber evidence="2">3.4.24.81</ecNumber>
    </recommendedName>
</protein>
<dbReference type="PROSITE" id="PS50215">
    <property type="entry name" value="ADAM_MEPRO"/>
    <property type="match status" value="1"/>
</dbReference>
<accession>A0AAV7L669</accession>
<dbReference type="Gene3D" id="4.10.70.10">
    <property type="entry name" value="Disintegrin domain"/>
    <property type="match status" value="1"/>
</dbReference>
<dbReference type="GO" id="GO:0005886">
    <property type="term" value="C:plasma membrane"/>
    <property type="evidence" value="ECO:0007669"/>
    <property type="project" value="TreeGrafter"/>
</dbReference>